<evidence type="ECO:0000313" key="2">
    <source>
        <dbReference type="EMBL" id="MFI5677902.1"/>
    </source>
</evidence>
<accession>A0ABW7Y6A9</accession>
<dbReference type="NCBIfam" id="NF033206">
    <property type="entry name" value="ScyE_fam"/>
    <property type="match status" value="1"/>
</dbReference>
<sequence>MEDARHATRKRRALVAGTGIATGVALAATTGIGPATATGGPGGGKPVVRVIATGLDNPRQISYDHGHLYVAEAGRGGKKCIGAGPESEQTCIGLTSAVTKVYWDGGAWQHYRVVRGLPSGAAPDGGFATGLDGVSARHGTLWGVETYAPPEAGVPTTPPWNELGKLLRIRHGKVKIAADISAVEFRYNPHKASLDSNPYGVLALPDGRKIVADAAGNDLVVVSRHGKARPFTVFPDHDGHEAVPTSLALGPDGKVYVGELNGEPAKPTARVWKVDPRTGKILGWKSGFGSISGVALNGKGDLYVSELFAGQVTKVSHGRRTNVKVPFPAGVAVDPHDGKVYVSAWSIADRDGTDLGGGKTPGGQIWKILGF</sequence>
<dbReference type="InterPro" id="IPR006311">
    <property type="entry name" value="TAT_signal"/>
</dbReference>
<dbReference type="InterPro" id="IPR011042">
    <property type="entry name" value="6-blade_b-propeller_TolB-like"/>
</dbReference>
<dbReference type="SUPFAM" id="SSF63829">
    <property type="entry name" value="Calcium-dependent phosphotriesterase"/>
    <property type="match status" value="1"/>
</dbReference>
<dbReference type="InterPro" id="IPR048031">
    <property type="entry name" value="ScyD/ScyE-like"/>
</dbReference>
<name>A0ABW7Y6A9_STRCE</name>
<dbReference type="EMBL" id="JBITDC010000009">
    <property type="protein sequence ID" value="MFI5677902.1"/>
    <property type="molecule type" value="Genomic_DNA"/>
</dbReference>
<dbReference type="Gene3D" id="2.120.10.30">
    <property type="entry name" value="TolB, C-terminal domain"/>
    <property type="match status" value="1"/>
</dbReference>
<dbReference type="RefSeq" id="WP_398658482.1">
    <property type="nucleotide sequence ID" value="NZ_JBITDC010000009.1"/>
</dbReference>
<feature type="signal peptide" evidence="1">
    <location>
        <begin position="1"/>
        <end position="27"/>
    </location>
</feature>
<proteinExistence type="predicted"/>
<organism evidence="2 3">
    <name type="scientific">Streptomyces cellulosae</name>
    <dbReference type="NCBI Taxonomy" id="1968"/>
    <lineage>
        <taxon>Bacteria</taxon>
        <taxon>Bacillati</taxon>
        <taxon>Actinomycetota</taxon>
        <taxon>Actinomycetes</taxon>
        <taxon>Kitasatosporales</taxon>
        <taxon>Streptomycetaceae</taxon>
        <taxon>Streptomyces</taxon>
    </lineage>
</organism>
<keyword evidence="3" id="KW-1185">Reference proteome</keyword>
<comment type="caution">
    <text evidence="2">The sequence shown here is derived from an EMBL/GenBank/DDBJ whole genome shotgun (WGS) entry which is preliminary data.</text>
</comment>
<dbReference type="Proteomes" id="UP001612415">
    <property type="component" value="Unassembled WGS sequence"/>
</dbReference>
<dbReference type="PROSITE" id="PS51318">
    <property type="entry name" value="TAT"/>
    <property type="match status" value="1"/>
</dbReference>
<keyword evidence="1" id="KW-0732">Signal</keyword>
<gene>
    <name evidence="2" type="ORF">ACIA8P_25065</name>
</gene>
<feature type="chain" id="PRO_5047070997" evidence="1">
    <location>
        <begin position="28"/>
        <end position="371"/>
    </location>
</feature>
<evidence type="ECO:0000256" key="1">
    <source>
        <dbReference type="SAM" id="SignalP"/>
    </source>
</evidence>
<protein>
    <submittedName>
        <fullName evidence="2">ScyD/ScyE family protein</fullName>
    </submittedName>
</protein>
<reference evidence="2 3" key="1">
    <citation type="submission" date="2024-10" db="EMBL/GenBank/DDBJ databases">
        <title>The Natural Products Discovery Center: Release of the First 8490 Sequenced Strains for Exploring Actinobacteria Biosynthetic Diversity.</title>
        <authorList>
            <person name="Kalkreuter E."/>
            <person name="Kautsar S.A."/>
            <person name="Yang D."/>
            <person name="Bader C.D."/>
            <person name="Teijaro C.N."/>
            <person name="Fluegel L."/>
            <person name="Davis C.M."/>
            <person name="Simpson J.R."/>
            <person name="Lauterbach L."/>
            <person name="Steele A.D."/>
            <person name="Gui C."/>
            <person name="Meng S."/>
            <person name="Li G."/>
            <person name="Viehrig K."/>
            <person name="Ye F."/>
            <person name="Su P."/>
            <person name="Kiefer A.F."/>
            <person name="Nichols A."/>
            <person name="Cepeda A.J."/>
            <person name="Yan W."/>
            <person name="Fan B."/>
            <person name="Jiang Y."/>
            <person name="Adhikari A."/>
            <person name="Zheng C.-J."/>
            <person name="Schuster L."/>
            <person name="Cowan T.M."/>
            <person name="Smanski M.J."/>
            <person name="Chevrette M.G."/>
            <person name="De Carvalho L.P.S."/>
            <person name="Shen B."/>
        </authorList>
    </citation>
    <scope>NUCLEOTIDE SEQUENCE [LARGE SCALE GENOMIC DNA]</scope>
    <source>
        <strain evidence="2 3">NPDC051599</strain>
    </source>
</reference>
<evidence type="ECO:0000313" key="3">
    <source>
        <dbReference type="Proteomes" id="UP001612415"/>
    </source>
</evidence>